<organism evidence="3 4">
    <name type="scientific">Granulicella rosea</name>
    <dbReference type="NCBI Taxonomy" id="474952"/>
    <lineage>
        <taxon>Bacteria</taxon>
        <taxon>Pseudomonadati</taxon>
        <taxon>Acidobacteriota</taxon>
        <taxon>Terriglobia</taxon>
        <taxon>Terriglobales</taxon>
        <taxon>Acidobacteriaceae</taxon>
        <taxon>Granulicella</taxon>
    </lineage>
</organism>
<dbReference type="OrthoDB" id="324900at2"/>
<feature type="transmembrane region" description="Helical" evidence="1">
    <location>
        <begin position="140"/>
        <end position="160"/>
    </location>
</feature>
<evidence type="ECO:0000259" key="2">
    <source>
        <dbReference type="Pfam" id="PF02517"/>
    </source>
</evidence>
<dbReference type="GO" id="GO:0004175">
    <property type="term" value="F:endopeptidase activity"/>
    <property type="evidence" value="ECO:0007669"/>
    <property type="project" value="UniProtKB-ARBA"/>
</dbReference>
<dbReference type="PANTHER" id="PTHR39430">
    <property type="entry name" value="MEMBRANE-ASSOCIATED PROTEASE-RELATED"/>
    <property type="match status" value="1"/>
</dbReference>
<feature type="transmembrane region" description="Helical" evidence="1">
    <location>
        <begin position="194"/>
        <end position="212"/>
    </location>
</feature>
<dbReference type="AlphaFoldDB" id="A0A239E0C9"/>
<reference evidence="3 4" key="1">
    <citation type="submission" date="2017-06" db="EMBL/GenBank/DDBJ databases">
        <authorList>
            <person name="Kim H.J."/>
            <person name="Triplett B.A."/>
        </authorList>
    </citation>
    <scope>NUCLEOTIDE SEQUENCE [LARGE SCALE GENOMIC DNA]</scope>
    <source>
        <strain evidence="3 4">DSM 18704</strain>
    </source>
</reference>
<keyword evidence="1" id="KW-0472">Membrane</keyword>
<dbReference type="PANTHER" id="PTHR39430:SF1">
    <property type="entry name" value="PROTEASE"/>
    <property type="match status" value="1"/>
</dbReference>
<keyword evidence="1" id="KW-0812">Transmembrane</keyword>
<name>A0A239E0C9_9BACT</name>
<feature type="domain" description="CAAX prenyl protease 2/Lysostaphin resistance protein A-like" evidence="2">
    <location>
        <begin position="149"/>
        <end position="255"/>
    </location>
</feature>
<keyword evidence="1" id="KW-1133">Transmembrane helix</keyword>
<accession>A0A239E0C9</accession>
<feature type="transmembrane region" description="Helical" evidence="1">
    <location>
        <begin position="25"/>
        <end position="46"/>
    </location>
</feature>
<proteinExistence type="predicted"/>
<dbReference type="Pfam" id="PF02517">
    <property type="entry name" value="Rce1-like"/>
    <property type="match status" value="1"/>
</dbReference>
<dbReference type="EMBL" id="FZOU01000001">
    <property type="protein sequence ID" value="SNS37969.1"/>
    <property type="molecule type" value="Genomic_DNA"/>
</dbReference>
<dbReference type="RefSeq" id="WP_089407005.1">
    <property type="nucleotide sequence ID" value="NZ_FZOU01000001.1"/>
</dbReference>
<dbReference type="GO" id="GO:0080120">
    <property type="term" value="P:CAAX-box protein maturation"/>
    <property type="evidence" value="ECO:0007669"/>
    <property type="project" value="UniProtKB-ARBA"/>
</dbReference>
<dbReference type="InterPro" id="IPR003675">
    <property type="entry name" value="Rce1/LyrA-like_dom"/>
</dbReference>
<gene>
    <name evidence="3" type="ORF">SAMN05421770_101735</name>
</gene>
<evidence type="ECO:0000313" key="3">
    <source>
        <dbReference type="EMBL" id="SNS37969.1"/>
    </source>
</evidence>
<protein>
    <recommendedName>
        <fullName evidence="2">CAAX prenyl protease 2/Lysostaphin resistance protein A-like domain-containing protein</fullName>
    </recommendedName>
</protein>
<feature type="transmembrane region" description="Helical" evidence="1">
    <location>
        <begin position="67"/>
        <end position="88"/>
    </location>
</feature>
<feature type="transmembrane region" description="Helical" evidence="1">
    <location>
        <begin position="219"/>
        <end position="238"/>
    </location>
</feature>
<sequence>MYSESPQPRKHPLHNLFIGDDGLRAGWSVLLFFAFVAGFATLWHMLVRQLHLMRGMGAHAPMTWTRVLLTDGGNFAIFALAAWLMSLIERRRFGIYGLSARRWLGDFLAGLAWGLAALSLLIGCLFATHLLAFDGVSLHGANAVGLGAKWLLAFLLVGFFEEFLTRGYIQYTAARGIRRLVLRVAPDSPHADTIAFWITAILLSAALFMYLHTGNPGETFIGILAVGVAGLTFVFSLWRTGTLWWAIGFHAAWDWAQSYLYGVADSGGMVAGHLLNTHPTGSPLLSGGTTGPEGSIFVIPTLALVCLAIHITLPRRGGAGIYTQQ</sequence>
<feature type="transmembrane region" description="Helical" evidence="1">
    <location>
        <begin position="108"/>
        <end position="133"/>
    </location>
</feature>
<keyword evidence="4" id="KW-1185">Reference proteome</keyword>
<evidence type="ECO:0000256" key="1">
    <source>
        <dbReference type="SAM" id="Phobius"/>
    </source>
</evidence>
<dbReference type="Proteomes" id="UP000198356">
    <property type="component" value="Unassembled WGS sequence"/>
</dbReference>
<evidence type="ECO:0000313" key="4">
    <source>
        <dbReference type="Proteomes" id="UP000198356"/>
    </source>
</evidence>
<feature type="transmembrane region" description="Helical" evidence="1">
    <location>
        <begin position="294"/>
        <end position="313"/>
    </location>
</feature>